<dbReference type="PROSITE" id="PS51918">
    <property type="entry name" value="RADICAL_SAM"/>
    <property type="match status" value="1"/>
</dbReference>
<evidence type="ECO:0000256" key="4">
    <source>
        <dbReference type="SAM" id="MobiDB-lite"/>
    </source>
</evidence>
<keyword evidence="7" id="KW-1185">Reference proteome</keyword>
<dbReference type="GO" id="GO:0046872">
    <property type="term" value="F:metal ion binding"/>
    <property type="evidence" value="ECO:0007669"/>
    <property type="project" value="UniProtKB-KW"/>
</dbReference>
<comment type="caution">
    <text evidence="6">The sequence shown here is derived from an EMBL/GenBank/DDBJ whole genome shotgun (WGS) entry which is preliminary data.</text>
</comment>
<dbReference type="Gene3D" id="3.80.30.30">
    <property type="match status" value="1"/>
</dbReference>
<keyword evidence="3" id="KW-0411">Iron-sulfur</keyword>
<dbReference type="Pfam" id="PF04055">
    <property type="entry name" value="Radical_SAM"/>
    <property type="match status" value="1"/>
</dbReference>
<name>A0A840BJ93_9RHOO</name>
<dbReference type="NCBIfam" id="NF033668">
    <property type="entry name" value="rSAM_PA0069"/>
    <property type="match status" value="1"/>
</dbReference>
<dbReference type="SMART" id="SM00729">
    <property type="entry name" value="Elp3"/>
    <property type="match status" value="1"/>
</dbReference>
<dbReference type="EMBL" id="JACIET010000001">
    <property type="protein sequence ID" value="MBB4012434.1"/>
    <property type="molecule type" value="Genomic_DNA"/>
</dbReference>
<dbReference type="GO" id="GO:0051536">
    <property type="term" value="F:iron-sulfur cluster binding"/>
    <property type="evidence" value="ECO:0007669"/>
    <property type="project" value="UniProtKB-KW"/>
</dbReference>
<feature type="region of interest" description="Disordered" evidence="4">
    <location>
        <begin position="1"/>
        <end position="29"/>
    </location>
</feature>
<evidence type="ECO:0000256" key="3">
    <source>
        <dbReference type="ARBA" id="ARBA00023014"/>
    </source>
</evidence>
<evidence type="ECO:0000313" key="6">
    <source>
        <dbReference type="EMBL" id="MBB4012434.1"/>
    </source>
</evidence>
<protein>
    <submittedName>
        <fullName evidence="6">DNA repair photolyase</fullName>
    </submittedName>
</protein>
<dbReference type="CDD" id="cd01335">
    <property type="entry name" value="Radical_SAM"/>
    <property type="match status" value="1"/>
</dbReference>
<dbReference type="InterPro" id="IPR058240">
    <property type="entry name" value="rSAM_sf"/>
</dbReference>
<keyword evidence="2" id="KW-0408">Iron</keyword>
<dbReference type="RefSeq" id="WP_183634236.1">
    <property type="nucleotide sequence ID" value="NZ_BAABLE010000011.1"/>
</dbReference>
<gene>
    <name evidence="6" type="ORF">GGR36_001742</name>
</gene>
<organism evidence="6 7">
    <name type="scientific">Niveibacterium umoris</name>
    <dbReference type="NCBI Taxonomy" id="1193620"/>
    <lineage>
        <taxon>Bacteria</taxon>
        <taxon>Pseudomonadati</taxon>
        <taxon>Pseudomonadota</taxon>
        <taxon>Betaproteobacteria</taxon>
        <taxon>Rhodocyclales</taxon>
        <taxon>Rhodocyclaceae</taxon>
        <taxon>Niveibacterium</taxon>
    </lineage>
</organism>
<dbReference type="Proteomes" id="UP000561045">
    <property type="component" value="Unassembled WGS sequence"/>
</dbReference>
<dbReference type="SFLD" id="SFLDS00029">
    <property type="entry name" value="Radical_SAM"/>
    <property type="match status" value="1"/>
</dbReference>
<dbReference type="PANTHER" id="PTHR43432">
    <property type="entry name" value="SLR0285 PROTEIN"/>
    <property type="match status" value="1"/>
</dbReference>
<evidence type="ECO:0000256" key="2">
    <source>
        <dbReference type="ARBA" id="ARBA00023004"/>
    </source>
</evidence>
<proteinExistence type="predicted"/>
<evidence type="ECO:0000259" key="5">
    <source>
        <dbReference type="PROSITE" id="PS51918"/>
    </source>
</evidence>
<sequence length="365" mass="41075">MTDRKLDPFVQPLSGFRGRGAATRPDGRFESMTREAFDDGWTQPERDAAPPTELIVDTAKSVIVESKSPDIPFERSINPYRGCEHGCSYCFARPTHSYLGFSPGIDFETRILWKPDAPAVLKRELARHSYRCRPIALGINTDGWQPVERKLGLTRKLLEVLCECRHPVSIVTKSALIERDLDLLADMARDDLVQVMFSVTTLDRTLARAMEPRAAAPERRLAAMRALHQAGVPVGVLFAPLIPALNDHELEAVLHASQESGADTAGYVLLRLPHELKDLFPDWLERHVPGRAKHVLSVLRQMHDGALYDSRFGQRMRGNGVFADLYAARFLRASERLGLNRQRKPLNTLAFKPPRDNPAQQDLFD</sequence>
<dbReference type="SUPFAM" id="SSF102114">
    <property type="entry name" value="Radical SAM enzymes"/>
    <property type="match status" value="1"/>
</dbReference>
<dbReference type="AlphaFoldDB" id="A0A840BJ93"/>
<dbReference type="InterPro" id="IPR007197">
    <property type="entry name" value="rSAM"/>
</dbReference>
<accession>A0A840BJ93</accession>
<feature type="domain" description="Radical SAM core" evidence="5">
    <location>
        <begin position="69"/>
        <end position="306"/>
    </location>
</feature>
<dbReference type="GO" id="GO:0016829">
    <property type="term" value="F:lyase activity"/>
    <property type="evidence" value="ECO:0007669"/>
    <property type="project" value="UniProtKB-KW"/>
</dbReference>
<dbReference type="SFLD" id="SFLDG01084">
    <property type="entry name" value="Uncharacterised_Radical_SAM_Su"/>
    <property type="match status" value="1"/>
</dbReference>
<keyword evidence="6" id="KW-0456">Lyase</keyword>
<reference evidence="6 7" key="1">
    <citation type="submission" date="2020-08" db="EMBL/GenBank/DDBJ databases">
        <title>Genomic Encyclopedia of Type Strains, Phase IV (KMG-IV): sequencing the most valuable type-strain genomes for metagenomic binning, comparative biology and taxonomic classification.</title>
        <authorList>
            <person name="Goeker M."/>
        </authorList>
    </citation>
    <scope>NUCLEOTIDE SEQUENCE [LARGE SCALE GENOMIC DNA]</scope>
    <source>
        <strain evidence="6 7">DSM 106739</strain>
    </source>
</reference>
<dbReference type="InterPro" id="IPR006638">
    <property type="entry name" value="Elp3/MiaA/NifB-like_rSAM"/>
</dbReference>
<dbReference type="InterPro" id="IPR040086">
    <property type="entry name" value="MJ0683-like"/>
</dbReference>
<dbReference type="PANTHER" id="PTHR43432:SF3">
    <property type="entry name" value="SLR0285 PROTEIN"/>
    <property type="match status" value="1"/>
</dbReference>
<evidence type="ECO:0000256" key="1">
    <source>
        <dbReference type="ARBA" id="ARBA00022723"/>
    </source>
</evidence>
<keyword evidence="1" id="KW-0479">Metal-binding</keyword>
<evidence type="ECO:0000313" key="7">
    <source>
        <dbReference type="Proteomes" id="UP000561045"/>
    </source>
</evidence>